<keyword evidence="1" id="KW-0472">Membrane</keyword>
<evidence type="ECO:0000256" key="1">
    <source>
        <dbReference type="SAM" id="Phobius"/>
    </source>
</evidence>
<dbReference type="EMBL" id="JBGFFX010000003">
    <property type="protein sequence ID" value="MEY8770309.1"/>
    <property type="molecule type" value="Genomic_DNA"/>
</dbReference>
<evidence type="ECO:0008006" key="4">
    <source>
        <dbReference type="Google" id="ProtNLM"/>
    </source>
</evidence>
<comment type="caution">
    <text evidence="2">The sequence shown here is derived from an EMBL/GenBank/DDBJ whole genome shotgun (WGS) entry which is preliminary data.</text>
</comment>
<dbReference type="RefSeq" id="WP_369895195.1">
    <property type="nucleotide sequence ID" value="NZ_JBGFFX010000003.1"/>
</dbReference>
<proteinExistence type="predicted"/>
<evidence type="ECO:0000313" key="2">
    <source>
        <dbReference type="EMBL" id="MEY8770309.1"/>
    </source>
</evidence>
<feature type="transmembrane region" description="Helical" evidence="1">
    <location>
        <begin position="49"/>
        <end position="77"/>
    </location>
</feature>
<accession>A0ABV4E666</accession>
<reference evidence="2 3" key="1">
    <citation type="submission" date="2024-07" db="EMBL/GenBank/DDBJ databases">
        <authorList>
            <person name="Hebao G."/>
        </authorList>
    </citation>
    <scope>NUCLEOTIDE SEQUENCE [LARGE SCALE GENOMIC DNA]</scope>
    <source>
        <strain evidence="2 3">ACCC 02193</strain>
    </source>
</reference>
<feature type="transmembrane region" description="Helical" evidence="1">
    <location>
        <begin position="7"/>
        <end position="29"/>
    </location>
</feature>
<gene>
    <name evidence="2" type="ORF">AB6T85_07705</name>
</gene>
<name>A0ABV4E666_9GAMM</name>
<organism evidence="2 3">
    <name type="scientific">Erwinia aeris</name>
    <dbReference type="NCBI Taxonomy" id="3239803"/>
    <lineage>
        <taxon>Bacteria</taxon>
        <taxon>Pseudomonadati</taxon>
        <taxon>Pseudomonadota</taxon>
        <taxon>Gammaproteobacteria</taxon>
        <taxon>Enterobacterales</taxon>
        <taxon>Erwiniaceae</taxon>
        <taxon>Erwinia</taxon>
    </lineage>
</organism>
<keyword evidence="1" id="KW-0812">Transmembrane</keyword>
<dbReference type="Proteomes" id="UP001565243">
    <property type="component" value="Unassembled WGS sequence"/>
</dbReference>
<keyword evidence="3" id="KW-1185">Reference proteome</keyword>
<evidence type="ECO:0000313" key="3">
    <source>
        <dbReference type="Proteomes" id="UP001565243"/>
    </source>
</evidence>
<sequence>MRKEGWFFLVVIFISLVIPVVVIFTYRSFVTGLPFGLNFSGISHKSEDWSAFGSLISGLFTLAGAIATLATLLFAYWQNNKLSKEAEKRTEMDKETAKKNESFMDFQKKIMQFEKYKMHKEAFNDELTILERDLINNETFESRSILYKRIFPNNSFSHCETYIDMNLVCNEYGLAKVYETMKGFEGRLKDGWYYKNNADFVKDVNSIKKLLMISAVGSGKYGEITSIDNKLILNIYSLKEEVSALCQAANQIFLFCENDMLPDFSEHIDLAGLFCGLHRHSIYFLINQFESPLFPYRFKHHELIHRAVELYHYLQGEKDIDVRGALSEAYAFMNEYFSSEKVRLLMEPSSYWGFAKGISDAIYKARESAAKAPDMYEVAGKMSTYLYKVDEERPWLKQNYR</sequence>
<keyword evidence="1" id="KW-1133">Transmembrane helix</keyword>
<protein>
    <recommendedName>
        <fullName evidence="4">Phage abortive infection protein</fullName>
    </recommendedName>
</protein>